<dbReference type="Proteomes" id="UP000011717">
    <property type="component" value="Unassembled WGS sequence"/>
</dbReference>
<feature type="transmembrane region" description="Helical" evidence="5">
    <location>
        <begin position="145"/>
        <end position="164"/>
    </location>
</feature>
<feature type="domain" description="STAS" evidence="6">
    <location>
        <begin position="503"/>
        <end position="604"/>
    </location>
</feature>
<feature type="transmembrane region" description="Helical" evidence="5">
    <location>
        <begin position="438"/>
        <end position="469"/>
    </location>
</feature>
<accession>M2U514</accession>
<dbReference type="PANTHER" id="PTHR11814">
    <property type="entry name" value="SULFATE TRANSPORTER"/>
    <property type="match status" value="1"/>
</dbReference>
<feature type="transmembrane region" description="Helical" evidence="5">
    <location>
        <begin position="381"/>
        <end position="401"/>
    </location>
</feature>
<feature type="transmembrane region" description="Helical" evidence="5">
    <location>
        <begin position="302"/>
        <end position="323"/>
    </location>
</feature>
<dbReference type="PROSITE" id="PS50801">
    <property type="entry name" value="STAS"/>
    <property type="match status" value="1"/>
</dbReference>
<evidence type="ECO:0000313" key="8">
    <source>
        <dbReference type="Proteomes" id="UP000011717"/>
    </source>
</evidence>
<feature type="transmembrane region" description="Helical" evidence="5">
    <location>
        <begin position="216"/>
        <end position="237"/>
    </location>
</feature>
<feature type="transmembrane region" description="Helical" evidence="5">
    <location>
        <begin position="408"/>
        <end position="426"/>
    </location>
</feature>
<dbReference type="Gene3D" id="3.30.750.24">
    <property type="entry name" value="STAS domain"/>
    <property type="match status" value="1"/>
</dbReference>
<keyword evidence="8" id="KW-1185">Reference proteome</keyword>
<feature type="transmembrane region" description="Helical" evidence="5">
    <location>
        <begin position="176"/>
        <end position="196"/>
    </location>
</feature>
<keyword evidence="2 5" id="KW-0812">Transmembrane</keyword>
<reference evidence="7 8" key="1">
    <citation type="journal article" date="2013" name="Genome Announc.">
        <title>Draft Genome Sequence of Strain JLT2015T, Belonging to the Family Sphingomonadaceae of the Alphaproteobacteria.</title>
        <authorList>
            <person name="Tang K."/>
            <person name="Liu K."/>
            <person name="Li S."/>
            <person name="Jiao N."/>
        </authorList>
    </citation>
    <scope>NUCLEOTIDE SEQUENCE [LARGE SCALE GENOMIC DNA]</scope>
    <source>
        <strain evidence="7 8">JLT2015</strain>
    </source>
</reference>
<comment type="subcellular location">
    <subcellularLocation>
        <location evidence="1">Membrane</location>
        <topology evidence="1">Multi-pass membrane protein</topology>
    </subcellularLocation>
</comment>
<dbReference type="InterPro" id="IPR002645">
    <property type="entry name" value="STAS_dom"/>
</dbReference>
<comment type="caution">
    <text evidence="7">The sequence shown here is derived from an EMBL/GenBank/DDBJ whole genome shotgun (WGS) entry which is preliminary data.</text>
</comment>
<evidence type="ECO:0000259" key="6">
    <source>
        <dbReference type="PROSITE" id="PS50801"/>
    </source>
</evidence>
<evidence type="ECO:0000256" key="4">
    <source>
        <dbReference type="ARBA" id="ARBA00023136"/>
    </source>
</evidence>
<dbReference type="GO" id="GO:0055085">
    <property type="term" value="P:transmembrane transport"/>
    <property type="evidence" value="ECO:0007669"/>
    <property type="project" value="InterPro"/>
</dbReference>
<protein>
    <submittedName>
        <fullName evidence="7">Sulfate permease</fullName>
    </submittedName>
</protein>
<evidence type="ECO:0000256" key="1">
    <source>
        <dbReference type="ARBA" id="ARBA00004141"/>
    </source>
</evidence>
<dbReference type="GO" id="GO:0016020">
    <property type="term" value="C:membrane"/>
    <property type="evidence" value="ECO:0007669"/>
    <property type="project" value="UniProtKB-SubCell"/>
</dbReference>
<keyword evidence="4 5" id="KW-0472">Membrane</keyword>
<proteinExistence type="predicted"/>
<dbReference type="InterPro" id="IPR036513">
    <property type="entry name" value="STAS_dom_sf"/>
</dbReference>
<dbReference type="Pfam" id="PF00916">
    <property type="entry name" value="Sulfate_transp"/>
    <property type="match status" value="1"/>
</dbReference>
<keyword evidence="3 5" id="KW-1133">Transmembrane helix</keyword>
<dbReference type="PATRIC" id="fig|1234595.3.peg.1683"/>
<dbReference type="EMBL" id="AMRV01000004">
    <property type="protein sequence ID" value="EMD83083.1"/>
    <property type="molecule type" value="Genomic_DNA"/>
</dbReference>
<dbReference type="InterPro" id="IPR011547">
    <property type="entry name" value="SLC26A/SulP_dom"/>
</dbReference>
<dbReference type="Pfam" id="PF01740">
    <property type="entry name" value="STAS"/>
    <property type="match status" value="1"/>
</dbReference>
<evidence type="ECO:0000256" key="2">
    <source>
        <dbReference type="ARBA" id="ARBA00022692"/>
    </source>
</evidence>
<dbReference type="SUPFAM" id="SSF52091">
    <property type="entry name" value="SpoIIaa-like"/>
    <property type="match status" value="1"/>
</dbReference>
<sequence length="628" mass="65796">MTAAQRDFFALRLIPVRYHGRAAGLDGWADRGTGAKMDRAEKDAQRRRPAIFPGIARLHSYTRAAFTADLVAGLLIAVLLVPQAIAYAQLAGLPPQMGLYAAALPPLVYALLGSSPSVSVGPSALVSLLVADALARAALPPPTAAAMLAAEVGALLLLLGIFRLGRLVNFVSDPALQGFMAGAAVLIGFSQLPAFLGVEAPRAATLVADLRALAPYMTRVHLPTLAVGAAALLALQLGGRFAPATLWRLGVRPPWRTALAKCVPLIVLMGAALVAAALPLGIATAPRPSQGLPVLPHPPLGAGPWIALLPSAAVIAIVIFVNGSAVSKSLAGRRRQSLDTSREAIALGAGNVAAAVSGGYPVDVSMSRSALAYDSNAATPFASAIAGLVVLVVALFFAAALAYLPRAALSALVIGAVFGLVKPAAIRSTFGHSRAEGAILILTFLATTGFGVQWGLAAGALLGIANFLWFSSMPRITRLGYQADARHYRSVDRAEVEVDSLPVLVLRIDRSLYFANVGRCEDEILRLIARHPAARALLVDMKGVNEIDASGIAMLERLVDHLEEKRLAVAFAVVKTPLHRYFERSNDLRPCRIYEDVEAGVDALKAELDRIGRMSVEEVAASAQAAGY</sequence>
<evidence type="ECO:0000313" key="7">
    <source>
        <dbReference type="EMBL" id="EMD83083.1"/>
    </source>
</evidence>
<feature type="transmembrane region" description="Helical" evidence="5">
    <location>
        <begin position="64"/>
        <end position="85"/>
    </location>
</feature>
<gene>
    <name evidence="7" type="ORF">C725_1681</name>
</gene>
<dbReference type="AlphaFoldDB" id="M2U514"/>
<dbReference type="CDD" id="cd07042">
    <property type="entry name" value="STAS_SulP_like_sulfate_transporter"/>
    <property type="match status" value="1"/>
</dbReference>
<evidence type="ECO:0000256" key="3">
    <source>
        <dbReference type="ARBA" id="ARBA00022989"/>
    </source>
</evidence>
<dbReference type="InterPro" id="IPR001902">
    <property type="entry name" value="SLC26A/SulP_fam"/>
</dbReference>
<organism evidence="7 8">
    <name type="scientific">Pacificimonas flava</name>
    <dbReference type="NCBI Taxonomy" id="1234595"/>
    <lineage>
        <taxon>Bacteria</taxon>
        <taxon>Pseudomonadati</taxon>
        <taxon>Pseudomonadota</taxon>
        <taxon>Alphaproteobacteria</taxon>
        <taxon>Sphingomonadales</taxon>
        <taxon>Sphingosinicellaceae</taxon>
        <taxon>Pacificimonas</taxon>
    </lineage>
</organism>
<evidence type="ECO:0000256" key="5">
    <source>
        <dbReference type="SAM" id="Phobius"/>
    </source>
</evidence>
<feature type="transmembrane region" description="Helical" evidence="5">
    <location>
        <begin position="258"/>
        <end position="282"/>
    </location>
</feature>
<feature type="transmembrane region" description="Helical" evidence="5">
    <location>
        <begin position="344"/>
        <end position="361"/>
    </location>
</feature>
<name>M2U514_9SPHN</name>